<keyword evidence="8" id="KW-0460">Magnesium</keyword>
<dbReference type="STRING" id="224129.A0A1W4X1C5"/>
<evidence type="ECO:0000256" key="8">
    <source>
        <dbReference type="ARBA" id="ARBA00022842"/>
    </source>
</evidence>
<dbReference type="OrthoDB" id="67566at2759"/>
<dbReference type="SUPFAM" id="SSF52833">
    <property type="entry name" value="Thioredoxin-like"/>
    <property type="match status" value="1"/>
</dbReference>
<keyword evidence="9 13" id="KW-1133">Transmembrane helix</keyword>
<keyword evidence="6 14" id="KW-0732">Signal</keyword>
<evidence type="ECO:0000256" key="13">
    <source>
        <dbReference type="SAM" id="Phobius"/>
    </source>
</evidence>
<dbReference type="AlphaFoldDB" id="A0A1W4X1C5"/>
<dbReference type="RefSeq" id="XP_018329936.2">
    <property type="nucleotide sequence ID" value="XM_018474434.2"/>
</dbReference>
<comment type="subcellular location">
    <subcellularLocation>
        <location evidence="2">Endoplasmic reticulum membrane</location>
        <topology evidence="2">Multi-pass membrane protein</topology>
    </subcellularLocation>
</comment>
<evidence type="ECO:0000256" key="12">
    <source>
        <dbReference type="ARBA" id="ARBA00043952"/>
    </source>
</evidence>
<dbReference type="GO" id="GO:0008250">
    <property type="term" value="C:oligosaccharyltransferase complex"/>
    <property type="evidence" value="ECO:0007669"/>
    <property type="project" value="TreeGrafter"/>
</dbReference>
<feature type="transmembrane region" description="Helical" evidence="13">
    <location>
        <begin position="292"/>
        <end position="309"/>
    </location>
</feature>
<dbReference type="GO" id="GO:0018279">
    <property type="term" value="P:protein N-linked glycosylation via asparagine"/>
    <property type="evidence" value="ECO:0007669"/>
    <property type="project" value="TreeGrafter"/>
</dbReference>
<evidence type="ECO:0000313" key="16">
    <source>
        <dbReference type="RefSeq" id="XP_018329936.2"/>
    </source>
</evidence>
<feature type="transmembrane region" description="Helical" evidence="13">
    <location>
        <begin position="179"/>
        <end position="198"/>
    </location>
</feature>
<feature type="transmembrane region" description="Helical" evidence="13">
    <location>
        <begin position="210"/>
        <end position="229"/>
    </location>
</feature>
<evidence type="ECO:0000256" key="5">
    <source>
        <dbReference type="ARBA" id="ARBA00022692"/>
    </source>
</evidence>
<evidence type="ECO:0000256" key="9">
    <source>
        <dbReference type="ARBA" id="ARBA00022989"/>
    </source>
</evidence>
<reference evidence="16" key="1">
    <citation type="submission" date="2025-08" db="UniProtKB">
        <authorList>
            <consortium name="RefSeq"/>
        </authorList>
    </citation>
    <scope>IDENTIFICATION</scope>
    <source>
        <tissue evidence="16">Entire body</tissue>
    </source>
</reference>
<dbReference type="FunCoup" id="A0A1W4X1C5">
    <property type="interactions" value="938"/>
</dbReference>
<name>A0A1W4X1C5_AGRPL</name>
<proteinExistence type="inferred from homology"/>
<dbReference type="KEGG" id="apln:108740208"/>
<comment type="function">
    <text evidence="1">Subunit of the oligosaccharyl transferase (OST) complex that catalyzes the initial transfer of a defined glycan (Glc(3)Man(9)GlcNAc(2) in eukaryotes) from the lipid carrier dolichol-pyrophosphate to an asparagine residue within an Asn-X-Ser/Thr consensus motif in nascent polypeptide chains, the first step in protein N-glycosylation. N-glycosylation occurs cotranslationally and the complex associates with the Sec61 complex at the channel-forming translocon complex that mediates protein translocation across the endoplasmic reticulum (ER). All subunits are required for a maximal enzyme activity.</text>
</comment>
<dbReference type="Gene3D" id="3.40.30.10">
    <property type="entry name" value="Glutaredoxin"/>
    <property type="match status" value="1"/>
</dbReference>
<keyword evidence="7" id="KW-0256">Endoplasmic reticulum</keyword>
<protein>
    <submittedName>
        <fullName evidence="16">Tumor suppressor candidate 3</fullName>
    </submittedName>
</protein>
<keyword evidence="10 13" id="KW-0472">Membrane</keyword>
<evidence type="ECO:0000256" key="10">
    <source>
        <dbReference type="ARBA" id="ARBA00023136"/>
    </source>
</evidence>
<evidence type="ECO:0000256" key="14">
    <source>
        <dbReference type="SAM" id="SignalP"/>
    </source>
</evidence>
<evidence type="ECO:0000256" key="11">
    <source>
        <dbReference type="ARBA" id="ARBA00023157"/>
    </source>
</evidence>
<dbReference type="PANTHER" id="PTHR12692">
    <property type="entry name" value="DOLICHYL-DIPHOSPHOOLIGOSACCHARIDE--PROTEIN GLYCOSYLTRANSFERASE-RELATED"/>
    <property type="match status" value="1"/>
</dbReference>
<keyword evidence="4" id="KW-0813">Transport</keyword>
<evidence type="ECO:0000256" key="7">
    <source>
        <dbReference type="ARBA" id="ARBA00022824"/>
    </source>
</evidence>
<dbReference type="InterPro" id="IPR036249">
    <property type="entry name" value="Thioredoxin-like_sf"/>
</dbReference>
<evidence type="ECO:0000256" key="2">
    <source>
        <dbReference type="ARBA" id="ARBA00004477"/>
    </source>
</evidence>
<dbReference type="GeneID" id="108740208"/>
<keyword evidence="15" id="KW-1185">Reference proteome</keyword>
<dbReference type="PANTHER" id="PTHR12692:SF0">
    <property type="entry name" value="GH11935P"/>
    <property type="match status" value="1"/>
</dbReference>
<dbReference type="GO" id="GO:0015693">
    <property type="term" value="P:magnesium ion transport"/>
    <property type="evidence" value="ECO:0007669"/>
    <property type="project" value="UniProtKB-ARBA"/>
</dbReference>
<evidence type="ECO:0000256" key="3">
    <source>
        <dbReference type="ARBA" id="ARBA00009561"/>
    </source>
</evidence>
<dbReference type="Pfam" id="PF04756">
    <property type="entry name" value="OST3_OST6"/>
    <property type="match status" value="1"/>
</dbReference>
<sequence>MMLKLVAVSLFLFIAINYGDGQQRKSALSLGERVQHLSEMANKRAVLKFNSNKFREYIRVQPKNYSMIVMFTALAPHRQCVVCHHASDEFTIVANSFRYSQVYSNKLFFVLIDFDDGSDIFQMYKLNTAPIFIHIPPKGKLKPQDNMDIQRVGFSAEAIAKWIAERTDVQIRVFRPPNYSGTVALVVLFTLVAGFLYLRRNNLDFLYNKTMWATGAVFFCLTMISGQMWNHIRGPPFVHRGRDNEVAYIHSSSHSQFVLETYIIMVLNAAIVFGMVLLTESGKKGDPWKRKMFAVTGLILVTVFFSLLLS</sequence>
<evidence type="ECO:0000256" key="6">
    <source>
        <dbReference type="ARBA" id="ARBA00022729"/>
    </source>
</evidence>
<evidence type="ECO:0000256" key="1">
    <source>
        <dbReference type="ARBA" id="ARBA00002791"/>
    </source>
</evidence>
<feature type="signal peptide" evidence="14">
    <location>
        <begin position="1"/>
        <end position="21"/>
    </location>
</feature>
<feature type="chain" id="PRO_5028956017" evidence="14">
    <location>
        <begin position="22"/>
        <end position="310"/>
    </location>
</feature>
<accession>A0A1W4X1C5</accession>
<comment type="pathway">
    <text evidence="12">Protein modification.</text>
</comment>
<comment type="similarity">
    <text evidence="3">Belongs to the OST3/OST6 family.</text>
</comment>
<evidence type="ECO:0000256" key="4">
    <source>
        <dbReference type="ARBA" id="ARBA00022448"/>
    </source>
</evidence>
<dbReference type="FunFam" id="3.40.30.10:FF:000009">
    <property type="entry name" value="Tumor suppressor candidate 3"/>
    <property type="match status" value="1"/>
</dbReference>
<dbReference type="Proteomes" id="UP000192223">
    <property type="component" value="Unplaced"/>
</dbReference>
<keyword evidence="11" id="KW-1015">Disulfide bond</keyword>
<dbReference type="InterPro" id="IPR021149">
    <property type="entry name" value="OligosaccharylTrfase_OST3/OST6"/>
</dbReference>
<keyword evidence="5 13" id="KW-0812">Transmembrane</keyword>
<gene>
    <name evidence="16" type="primary">LOC108740208</name>
</gene>
<feature type="transmembrane region" description="Helical" evidence="13">
    <location>
        <begin position="262"/>
        <end position="280"/>
    </location>
</feature>
<organism evidence="15 16">
    <name type="scientific">Agrilus planipennis</name>
    <name type="common">Emerald ash borer</name>
    <name type="synonym">Agrilus marcopoli</name>
    <dbReference type="NCBI Taxonomy" id="224129"/>
    <lineage>
        <taxon>Eukaryota</taxon>
        <taxon>Metazoa</taxon>
        <taxon>Ecdysozoa</taxon>
        <taxon>Arthropoda</taxon>
        <taxon>Hexapoda</taxon>
        <taxon>Insecta</taxon>
        <taxon>Pterygota</taxon>
        <taxon>Neoptera</taxon>
        <taxon>Endopterygota</taxon>
        <taxon>Coleoptera</taxon>
        <taxon>Polyphaga</taxon>
        <taxon>Elateriformia</taxon>
        <taxon>Buprestoidea</taxon>
        <taxon>Buprestidae</taxon>
        <taxon>Agrilinae</taxon>
        <taxon>Agrilus</taxon>
    </lineage>
</organism>
<dbReference type="CTD" id="34137"/>
<evidence type="ECO:0000313" key="15">
    <source>
        <dbReference type="Proteomes" id="UP000192223"/>
    </source>
</evidence>
<dbReference type="InParanoid" id="A0A1W4X1C5"/>